<dbReference type="GO" id="GO:0005737">
    <property type="term" value="C:cytoplasm"/>
    <property type="evidence" value="ECO:0007669"/>
    <property type="project" value="TreeGrafter"/>
</dbReference>
<feature type="domain" description="CSD" evidence="3">
    <location>
        <begin position="53"/>
        <end position="119"/>
    </location>
</feature>
<dbReference type="AlphaFoldDB" id="A0AAE0SG69"/>
<reference evidence="4" key="1">
    <citation type="journal article" date="2021" name="Genome Biol. Evol.">
        <title>A High-Quality Reference Genome for a Parasitic Bivalve with Doubly Uniparental Inheritance (Bivalvia: Unionida).</title>
        <authorList>
            <person name="Smith C.H."/>
        </authorList>
    </citation>
    <scope>NUCLEOTIDE SEQUENCE</scope>
    <source>
        <strain evidence="4">CHS0354</strain>
    </source>
</reference>
<evidence type="ECO:0000256" key="2">
    <source>
        <dbReference type="SAM" id="MobiDB-lite"/>
    </source>
</evidence>
<proteinExistence type="predicted"/>
<dbReference type="Pfam" id="PF00313">
    <property type="entry name" value="CSD"/>
    <property type="match status" value="1"/>
</dbReference>
<feature type="compositionally biased region" description="Polar residues" evidence="2">
    <location>
        <begin position="1"/>
        <end position="26"/>
    </location>
</feature>
<protein>
    <recommendedName>
        <fullName evidence="3">CSD domain-containing protein</fullName>
    </recommendedName>
</protein>
<dbReference type="PANTHER" id="PTHR12962:SF1">
    <property type="entry name" value="COLD SHOCK DOMAIN-CONTAINING PROTEIN CG9705"/>
    <property type="match status" value="1"/>
</dbReference>
<dbReference type="SMART" id="SM00357">
    <property type="entry name" value="CSP"/>
    <property type="match status" value="1"/>
</dbReference>
<dbReference type="GO" id="GO:0003730">
    <property type="term" value="F:mRNA 3'-UTR binding"/>
    <property type="evidence" value="ECO:0007669"/>
    <property type="project" value="TreeGrafter"/>
</dbReference>
<gene>
    <name evidence="4" type="ORF">CHS0354_028447</name>
</gene>
<dbReference type="Proteomes" id="UP001195483">
    <property type="component" value="Unassembled WGS sequence"/>
</dbReference>
<evidence type="ECO:0000256" key="1">
    <source>
        <dbReference type="ARBA" id="ARBA00022553"/>
    </source>
</evidence>
<dbReference type="InterPro" id="IPR011129">
    <property type="entry name" value="CSD"/>
</dbReference>
<dbReference type="SUPFAM" id="SSF50249">
    <property type="entry name" value="Nucleic acid-binding proteins"/>
    <property type="match status" value="1"/>
</dbReference>
<name>A0AAE0SG69_9BIVA</name>
<comment type="caution">
    <text evidence="4">The sequence shown here is derived from an EMBL/GenBank/DDBJ whole genome shotgun (WGS) entry which is preliminary data.</text>
</comment>
<evidence type="ECO:0000259" key="3">
    <source>
        <dbReference type="PROSITE" id="PS51857"/>
    </source>
</evidence>
<dbReference type="CDD" id="cd04458">
    <property type="entry name" value="CSP_CDS"/>
    <property type="match status" value="1"/>
</dbReference>
<keyword evidence="5" id="KW-1185">Reference proteome</keyword>
<feature type="region of interest" description="Disordered" evidence="2">
    <location>
        <begin position="1"/>
        <end position="48"/>
    </location>
</feature>
<reference evidence="4" key="3">
    <citation type="submission" date="2023-05" db="EMBL/GenBank/DDBJ databases">
        <authorList>
            <person name="Smith C.H."/>
        </authorList>
    </citation>
    <scope>NUCLEOTIDE SEQUENCE</scope>
    <source>
        <strain evidence="4">CHS0354</strain>
        <tissue evidence="4">Mantle</tissue>
    </source>
</reference>
<keyword evidence="1" id="KW-0597">Phosphoprotein</keyword>
<evidence type="ECO:0000313" key="5">
    <source>
        <dbReference type="Proteomes" id="UP001195483"/>
    </source>
</evidence>
<dbReference type="InterPro" id="IPR012340">
    <property type="entry name" value="NA-bd_OB-fold"/>
</dbReference>
<evidence type="ECO:0000313" key="4">
    <source>
        <dbReference type="EMBL" id="KAK3591339.1"/>
    </source>
</evidence>
<dbReference type="InterPro" id="IPR052069">
    <property type="entry name" value="Ca-reg_mRNA-binding_domain"/>
</dbReference>
<dbReference type="EMBL" id="JAEAOA010001700">
    <property type="protein sequence ID" value="KAK3591339.1"/>
    <property type="molecule type" value="Genomic_DNA"/>
</dbReference>
<dbReference type="InterPro" id="IPR002059">
    <property type="entry name" value="CSP_DNA-bd"/>
</dbReference>
<sequence length="140" mass="15519">MSSTSNIPQTQAANNDAISGSPNSSHRFLLPSPIPTRRDRTYSASERALEGPTYKGVVKTFCRQRGHGFIVEEVSRENLFVHISDVEGEYVPKEGDEVTFKKVLIPPKNEKYQACHVKITHLAPGVSHETWDSPASSPRS</sequence>
<organism evidence="4 5">
    <name type="scientific">Potamilus streckersoni</name>
    <dbReference type="NCBI Taxonomy" id="2493646"/>
    <lineage>
        <taxon>Eukaryota</taxon>
        <taxon>Metazoa</taxon>
        <taxon>Spiralia</taxon>
        <taxon>Lophotrochozoa</taxon>
        <taxon>Mollusca</taxon>
        <taxon>Bivalvia</taxon>
        <taxon>Autobranchia</taxon>
        <taxon>Heteroconchia</taxon>
        <taxon>Palaeoheterodonta</taxon>
        <taxon>Unionida</taxon>
        <taxon>Unionoidea</taxon>
        <taxon>Unionidae</taxon>
        <taxon>Ambleminae</taxon>
        <taxon>Lampsilini</taxon>
        <taxon>Potamilus</taxon>
    </lineage>
</organism>
<dbReference type="PROSITE" id="PS51857">
    <property type="entry name" value="CSD_2"/>
    <property type="match status" value="1"/>
</dbReference>
<accession>A0AAE0SG69</accession>
<dbReference type="FunFam" id="2.40.50.140:FF:000086">
    <property type="entry name" value="Cold shock domain-containing protein C2"/>
    <property type="match status" value="1"/>
</dbReference>
<dbReference type="PANTHER" id="PTHR12962">
    <property type="entry name" value="CALCIUM-REGULATED HEAT STABLE PROTEIN CRHSP-24-RELATED"/>
    <property type="match status" value="1"/>
</dbReference>
<dbReference type="GO" id="GO:0043488">
    <property type="term" value="P:regulation of mRNA stability"/>
    <property type="evidence" value="ECO:0007669"/>
    <property type="project" value="TreeGrafter"/>
</dbReference>
<dbReference type="Gene3D" id="2.40.50.140">
    <property type="entry name" value="Nucleic acid-binding proteins"/>
    <property type="match status" value="1"/>
</dbReference>
<reference evidence="4" key="2">
    <citation type="journal article" date="2021" name="Genome Biol. Evol.">
        <title>Developing a high-quality reference genome for a parasitic bivalve with doubly uniparental inheritance (Bivalvia: Unionida).</title>
        <authorList>
            <person name="Smith C.H."/>
        </authorList>
    </citation>
    <scope>NUCLEOTIDE SEQUENCE</scope>
    <source>
        <strain evidence="4">CHS0354</strain>
        <tissue evidence="4">Mantle</tissue>
    </source>
</reference>